<feature type="compositionally biased region" description="Low complexity" evidence="1">
    <location>
        <begin position="400"/>
        <end position="416"/>
    </location>
</feature>
<protein>
    <submittedName>
        <fullName evidence="2">Uncharacterized protein</fullName>
    </submittedName>
</protein>
<feature type="region of interest" description="Disordered" evidence="1">
    <location>
        <begin position="872"/>
        <end position="926"/>
    </location>
</feature>
<proteinExistence type="predicted"/>
<feature type="region of interest" description="Disordered" evidence="1">
    <location>
        <begin position="308"/>
        <end position="419"/>
    </location>
</feature>
<reference evidence="2" key="1">
    <citation type="journal article" date="2020" name="Stud. Mycol.">
        <title>101 Dothideomycetes genomes: a test case for predicting lifestyles and emergence of pathogens.</title>
        <authorList>
            <person name="Haridas S."/>
            <person name="Albert R."/>
            <person name="Binder M."/>
            <person name="Bloem J."/>
            <person name="Labutti K."/>
            <person name="Salamov A."/>
            <person name="Andreopoulos B."/>
            <person name="Baker S."/>
            <person name="Barry K."/>
            <person name="Bills G."/>
            <person name="Bluhm B."/>
            <person name="Cannon C."/>
            <person name="Castanera R."/>
            <person name="Culley D."/>
            <person name="Daum C."/>
            <person name="Ezra D."/>
            <person name="Gonzalez J."/>
            <person name="Henrissat B."/>
            <person name="Kuo A."/>
            <person name="Liang C."/>
            <person name="Lipzen A."/>
            <person name="Lutzoni F."/>
            <person name="Magnuson J."/>
            <person name="Mondo S."/>
            <person name="Nolan M."/>
            <person name="Ohm R."/>
            <person name="Pangilinan J."/>
            <person name="Park H.-J."/>
            <person name="Ramirez L."/>
            <person name="Alfaro M."/>
            <person name="Sun H."/>
            <person name="Tritt A."/>
            <person name="Yoshinaga Y."/>
            <person name="Zwiers L.-H."/>
            <person name="Turgeon B."/>
            <person name="Goodwin S."/>
            <person name="Spatafora J."/>
            <person name="Crous P."/>
            <person name="Grigoriev I."/>
        </authorList>
    </citation>
    <scope>NUCLEOTIDE SEQUENCE</scope>
    <source>
        <strain evidence="2">CBS 122681</strain>
    </source>
</reference>
<accession>A0A6A6T4D7</accession>
<feature type="compositionally biased region" description="Basic and acidic residues" evidence="1">
    <location>
        <begin position="498"/>
        <end position="507"/>
    </location>
</feature>
<evidence type="ECO:0000313" key="3">
    <source>
        <dbReference type="Proteomes" id="UP000799324"/>
    </source>
</evidence>
<evidence type="ECO:0000256" key="1">
    <source>
        <dbReference type="SAM" id="MobiDB-lite"/>
    </source>
</evidence>
<feature type="region of interest" description="Disordered" evidence="1">
    <location>
        <begin position="809"/>
        <end position="842"/>
    </location>
</feature>
<dbReference type="Proteomes" id="UP000799324">
    <property type="component" value="Unassembled WGS sequence"/>
</dbReference>
<dbReference type="AlphaFoldDB" id="A0A6A6T4D7"/>
<keyword evidence="3" id="KW-1185">Reference proteome</keyword>
<dbReference type="OrthoDB" id="10659857at2759"/>
<dbReference type="EMBL" id="MU004359">
    <property type="protein sequence ID" value="KAF2654766.1"/>
    <property type="molecule type" value="Genomic_DNA"/>
</dbReference>
<evidence type="ECO:0000313" key="2">
    <source>
        <dbReference type="EMBL" id="KAF2654766.1"/>
    </source>
</evidence>
<sequence>MSTHKRVLSDPWFWTPEAKPADPHWLVESRASPVINSYNTLPERRRKQELKVSKHVLVQIQESSRSAFIKGSNKAPSLKGYSSGKVHSRKATITSIERRPSKPSELGWEYLRDAQGLVIKRSMSVVPRPRNRYPSAGLHSLKHDKKSNVLHEESTFPPPMPMPPSKPSIRTLETSALRRKARDQTAASKVLSPSESHPRESPQVTRLGMPPEVSTADPSSGLLKARPSLLNIAQASSAPRITGIRSPRTPMAPSFVATPSPVNAFTGKITPTPEHHQRMDSLEVFAKEMDRQKRTSLYNLSEGESIEEIPPLCRPDRPLRPKKSFANRKIVDASEASDGSPEGKKRKAACGDLKRISTETVKPPVFPLGKQVSNDVGSPFASPPPNQPGIDAEHRKMSKSRNVSKSISSPVSTWSPEKQDAETLFSTDHFLKSLGRLPGKLGETHPFPDFETPEDDDIREAYYQVRDTLLALWFSKGAAGEIRTSTEASPSTPSTVTRHSESSERPSLRKKASSFLKPPVDASPTPPMPPIPTSTERPSLKKKGSSFRLFNRHPSQDYKTSPIGGSLYGFSTVSLASPEAKTKNIEAGISTSLAKAPKTEQILVLAEATLSQLQKKFNFLKYEEFGEYIANKPFEQYSTLQNLVDEEELAVQKNTVADLGSLRTFGTWLFPRDQEAWTDLETEEEVGDIDDPVKYVSCTILDQQREILTMTRTRRKEKDMRLPLAGLRIMWAAKFVDWATEEHDNRLFILAAQEQQREIARAQALKDLHVGMNLPPPYDEPESPSVHELDSGDDELLYAGLLKDIETQATATSTPVDQTSPGGPLSPSLRDEDPESAKKRRRRTAFNAGLISAEPFPMELQEVAQRVNAVENVKSDWEMELERGLVAERERQERERVDKEKRRSGKRSGDFTQEEFPTWRNAHRKD</sequence>
<organism evidence="2 3">
    <name type="scientific">Lophiostoma macrostomum CBS 122681</name>
    <dbReference type="NCBI Taxonomy" id="1314788"/>
    <lineage>
        <taxon>Eukaryota</taxon>
        <taxon>Fungi</taxon>
        <taxon>Dikarya</taxon>
        <taxon>Ascomycota</taxon>
        <taxon>Pezizomycotina</taxon>
        <taxon>Dothideomycetes</taxon>
        <taxon>Pleosporomycetidae</taxon>
        <taxon>Pleosporales</taxon>
        <taxon>Lophiostomataceae</taxon>
        <taxon>Lophiostoma</taxon>
    </lineage>
</organism>
<feature type="compositionally biased region" description="Polar residues" evidence="1">
    <location>
        <begin position="809"/>
        <end position="821"/>
    </location>
</feature>
<feature type="compositionally biased region" description="Polar residues" evidence="1">
    <location>
        <begin position="185"/>
        <end position="195"/>
    </location>
</feature>
<name>A0A6A6T4D7_9PLEO</name>
<feature type="region of interest" description="Disordered" evidence="1">
    <location>
        <begin position="128"/>
        <end position="222"/>
    </location>
</feature>
<gene>
    <name evidence="2" type="ORF">K491DRAFT_693569</name>
</gene>
<feature type="compositionally biased region" description="Basic and acidic residues" evidence="1">
    <location>
        <begin position="873"/>
        <end position="901"/>
    </location>
</feature>
<feature type="region of interest" description="Disordered" evidence="1">
    <location>
        <begin position="482"/>
        <end position="546"/>
    </location>
</feature>
<feature type="compositionally biased region" description="Pro residues" evidence="1">
    <location>
        <begin position="156"/>
        <end position="166"/>
    </location>
</feature>
<feature type="compositionally biased region" description="Low complexity" evidence="1">
    <location>
        <begin position="485"/>
        <end position="497"/>
    </location>
</feature>